<dbReference type="PANTHER" id="PTHR12207">
    <property type="entry name" value="V-SET AND TRANSMEMBRANE DOMAIN-CONTAINING PROTEIN"/>
    <property type="match status" value="1"/>
</dbReference>
<feature type="domain" description="Ig-like" evidence="7">
    <location>
        <begin position="23"/>
        <end position="147"/>
    </location>
</feature>
<dbReference type="FunFam" id="2.60.40.10:FF:001953">
    <property type="entry name" value="V-set and transmembrane domain containing 4b"/>
    <property type="match status" value="1"/>
</dbReference>
<keyword evidence="5" id="KW-0812">Transmembrane</keyword>
<keyword evidence="3" id="KW-0393">Immunoglobulin domain</keyword>
<dbReference type="InterPro" id="IPR051102">
    <property type="entry name" value="IgSF_V-set/TM_domain"/>
</dbReference>
<keyword evidence="9" id="KW-1185">Reference proteome</keyword>
<dbReference type="GeneTree" id="ENSGT00390000008566"/>
<evidence type="ECO:0000256" key="2">
    <source>
        <dbReference type="ARBA" id="ARBA00023157"/>
    </source>
</evidence>
<dbReference type="Ensembl" id="ENSPRET00000032136.1">
    <property type="protein sequence ID" value="ENSPREP00000031777.1"/>
    <property type="gene ID" value="ENSPREG00000021522.1"/>
</dbReference>
<evidence type="ECO:0000313" key="9">
    <source>
        <dbReference type="Proteomes" id="UP000242638"/>
    </source>
</evidence>
<dbReference type="PANTHER" id="PTHR12207:SF26">
    <property type="entry name" value="V-SET AND TRANSMEMBRANE DOMAIN-CONTAINING PROTEIN 4"/>
    <property type="match status" value="1"/>
</dbReference>
<keyword evidence="5" id="KW-1133">Transmembrane helix</keyword>
<dbReference type="Proteomes" id="UP000242638">
    <property type="component" value="Unassembled WGS sequence"/>
</dbReference>
<dbReference type="AlphaFoldDB" id="A0A3P9QC99"/>
<dbReference type="InterPro" id="IPR013106">
    <property type="entry name" value="Ig_V-set"/>
</dbReference>
<dbReference type="InterPro" id="IPR013783">
    <property type="entry name" value="Ig-like_fold"/>
</dbReference>
<keyword evidence="5" id="KW-0472">Membrane</keyword>
<feature type="compositionally biased region" description="Basic residues" evidence="4">
    <location>
        <begin position="236"/>
        <end position="246"/>
    </location>
</feature>
<feature type="region of interest" description="Disordered" evidence="4">
    <location>
        <begin position="235"/>
        <end position="268"/>
    </location>
</feature>
<sequence>MKISSLVFALLTRALFGDFCLAINATITPSPFTVAQEGQNITLTCVVSQRRRNTALPVVKWTFLPAGADRPEDELLIARVNMRKARFYGNYTKSFPWPKFKLTVVKQGKIFELLVQKVSEEDRGLYMCRVQEFKKHQDRWKASTNYTAATELRVHVLPTTETKESLWSLFEDVYLCAVLICSVGLLCMCMFTVTITCQFIQRKQRLKGHTLFTWFHSSSGETVTSVVSVSPALPKKERRYRKKRSRSHQEEKPPEIPAKAPIEDKTRKPKLLKPQPRKVVLPRIVEENLTYAELDLVKPIPEAKASRSGTVYAQILFEEQHLTTLQLLRSFVLPRVCCRLWMIKQRSSRIEP</sequence>
<name>A0A3P9QC99_POERE</name>
<feature type="transmembrane region" description="Helical" evidence="5">
    <location>
        <begin position="177"/>
        <end position="200"/>
    </location>
</feature>
<protein>
    <submittedName>
        <fullName evidence="8">V-set and transmembrane domain containing 4</fullName>
    </submittedName>
</protein>
<reference evidence="8" key="3">
    <citation type="submission" date="2025-09" db="UniProtKB">
        <authorList>
            <consortium name="Ensembl"/>
        </authorList>
    </citation>
    <scope>IDENTIFICATION</scope>
    <source>
        <strain evidence="8">Guanapo</strain>
    </source>
</reference>
<evidence type="ECO:0000256" key="4">
    <source>
        <dbReference type="SAM" id="MobiDB-lite"/>
    </source>
</evidence>
<evidence type="ECO:0000256" key="5">
    <source>
        <dbReference type="SAM" id="Phobius"/>
    </source>
</evidence>
<dbReference type="SMART" id="SM00409">
    <property type="entry name" value="IG"/>
    <property type="match status" value="1"/>
</dbReference>
<dbReference type="PROSITE" id="PS50835">
    <property type="entry name" value="IG_LIKE"/>
    <property type="match status" value="1"/>
</dbReference>
<proteinExistence type="predicted"/>
<organism evidence="8 9">
    <name type="scientific">Poecilia reticulata</name>
    <name type="common">Guppy</name>
    <name type="synonym">Acanthophacelus reticulatus</name>
    <dbReference type="NCBI Taxonomy" id="8081"/>
    <lineage>
        <taxon>Eukaryota</taxon>
        <taxon>Metazoa</taxon>
        <taxon>Chordata</taxon>
        <taxon>Craniata</taxon>
        <taxon>Vertebrata</taxon>
        <taxon>Euteleostomi</taxon>
        <taxon>Actinopterygii</taxon>
        <taxon>Neopterygii</taxon>
        <taxon>Teleostei</taxon>
        <taxon>Neoteleostei</taxon>
        <taxon>Acanthomorphata</taxon>
        <taxon>Ovalentaria</taxon>
        <taxon>Atherinomorphae</taxon>
        <taxon>Cyprinodontiformes</taxon>
        <taxon>Poeciliidae</taxon>
        <taxon>Poeciliinae</taxon>
        <taxon>Poecilia</taxon>
    </lineage>
</organism>
<evidence type="ECO:0000313" key="8">
    <source>
        <dbReference type="Ensembl" id="ENSPREP00000031777.1"/>
    </source>
</evidence>
<feature type="signal peptide" evidence="6">
    <location>
        <begin position="1"/>
        <end position="22"/>
    </location>
</feature>
<evidence type="ECO:0000256" key="3">
    <source>
        <dbReference type="ARBA" id="ARBA00023319"/>
    </source>
</evidence>
<reference evidence="8" key="2">
    <citation type="submission" date="2025-08" db="UniProtKB">
        <authorList>
            <consortium name="Ensembl"/>
        </authorList>
    </citation>
    <scope>IDENTIFICATION</scope>
    <source>
        <strain evidence="8">Guanapo</strain>
    </source>
</reference>
<dbReference type="Gene3D" id="2.60.40.10">
    <property type="entry name" value="Immunoglobulins"/>
    <property type="match status" value="1"/>
</dbReference>
<dbReference type="InterPro" id="IPR003599">
    <property type="entry name" value="Ig_sub"/>
</dbReference>
<evidence type="ECO:0000256" key="1">
    <source>
        <dbReference type="ARBA" id="ARBA00022729"/>
    </source>
</evidence>
<dbReference type="OMA" id="GDFCLAI"/>
<dbReference type="Pfam" id="PF07686">
    <property type="entry name" value="V-set"/>
    <property type="match status" value="1"/>
</dbReference>
<dbReference type="GO" id="GO:0016020">
    <property type="term" value="C:membrane"/>
    <property type="evidence" value="ECO:0007669"/>
    <property type="project" value="TreeGrafter"/>
</dbReference>
<evidence type="ECO:0000259" key="7">
    <source>
        <dbReference type="PROSITE" id="PS50835"/>
    </source>
</evidence>
<reference evidence="9" key="1">
    <citation type="submission" date="2013-11" db="EMBL/GenBank/DDBJ databases">
        <title>The genomic landscape of the Guanapo guppy.</title>
        <authorList>
            <person name="Kuenstner A."/>
            <person name="Dreyer C."/>
        </authorList>
    </citation>
    <scope>NUCLEOTIDE SEQUENCE</scope>
    <source>
        <strain evidence="9">Guanapo</strain>
    </source>
</reference>
<keyword evidence="1 6" id="KW-0732">Signal</keyword>
<evidence type="ECO:0000256" key="6">
    <source>
        <dbReference type="SAM" id="SignalP"/>
    </source>
</evidence>
<dbReference type="InterPro" id="IPR007110">
    <property type="entry name" value="Ig-like_dom"/>
</dbReference>
<dbReference type="STRING" id="8081.ENSPREP00000031777"/>
<dbReference type="InterPro" id="IPR036179">
    <property type="entry name" value="Ig-like_dom_sf"/>
</dbReference>
<feature type="chain" id="PRO_5018004989" evidence="6">
    <location>
        <begin position="23"/>
        <end position="352"/>
    </location>
</feature>
<dbReference type="Bgee" id="ENSPREG00000021522">
    <property type="expression patterns" value="Expressed in caudal fin and 1 other cell type or tissue"/>
</dbReference>
<dbReference type="SUPFAM" id="SSF48726">
    <property type="entry name" value="Immunoglobulin"/>
    <property type="match status" value="1"/>
</dbReference>
<accession>A0A3P9QC99</accession>
<keyword evidence="2" id="KW-1015">Disulfide bond</keyword>